<dbReference type="Proteomes" id="UP000694405">
    <property type="component" value="Chromosome 23"/>
</dbReference>
<evidence type="ECO:0000256" key="5">
    <source>
        <dbReference type="ARBA" id="ARBA00022448"/>
    </source>
</evidence>
<dbReference type="GO" id="GO:0000813">
    <property type="term" value="C:ESCRT I complex"/>
    <property type="evidence" value="ECO:0007669"/>
    <property type="project" value="InterPro"/>
</dbReference>
<dbReference type="GO" id="GO:0019075">
    <property type="term" value="P:virus maturation"/>
    <property type="evidence" value="ECO:0007669"/>
    <property type="project" value="TreeGrafter"/>
</dbReference>
<dbReference type="PANTHER" id="PTHR31612">
    <property type="entry name" value="MULTIVESICULAR BODY SUBUNIT 12A"/>
    <property type="match status" value="1"/>
</dbReference>
<evidence type="ECO:0000256" key="6">
    <source>
        <dbReference type="ARBA" id="ARBA00022490"/>
    </source>
</evidence>
<comment type="subcellular location">
    <subcellularLocation>
        <location evidence="1">Cytoplasm</location>
    </subcellularLocation>
    <subcellularLocation>
        <location evidence="2">Late endosome membrane</location>
        <topology evidence="2">Peripheral membrane protein</topology>
    </subcellularLocation>
</comment>
<keyword evidence="7" id="KW-0967">Endosome</keyword>
<dbReference type="Ensembl" id="ENSMUNT00000000346.2">
    <property type="protein sequence ID" value="ENSMUNP00000000282.2"/>
    <property type="gene ID" value="ENSMUNG00000000295.2"/>
</dbReference>
<dbReference type="GO" id="GO:0017124">
    <property type="term" value="F:SH3 domain binding"/>
    <property type="evidence" value="ECO:0007669"/>
    <property type="project" value="UniProtKB-KW"/>
</dbReference>
<evidence type="ECO:0000256" key="12">
    <source>
        <dbReference type="ARBA" id="ARBA00033024"/>
    </source>
</evidence>
<organism evidence="13 14">
    <name type="scientific">Melopsittacus undulatus</name>
    <name type="common">Budgerigar</name>
    <name type="synonym">Psittacus undulatus</name>
    <dbReference type="NCBI Taxonomy" id="13146"/>
    <lineage>
        <taxon>Eukaryota</taxon>
        <taxon>Metazoa</taxon>
        <taxon>Chordata</taxon>
        <taxon>Craniata</taxon>
        <taxon>Vertebrata</taxon>
        <taxon>Euteleostomi</taxon>
        <taxon>Archelosauria</taxon>
        <taxon>Archosauria</taxon>
        <taxon>Dinosauria</taxon>
        <taxon>Saurischia</taxon>
        <taxon>Theropoda</taxon>
        <taxon>Coelurosauria</taxon>
        <taxon>Aves</taxon>
        <taxon>Neognathae</taxon>
        <taxon>Neoaves</taxon>
        <taxon>Telluraves</taxon>
        <taxon>Australaves</taxon>
        <taxon>Psittaciformes</taxon>
        <taxon>Psittaculidae</taxon>
        <taxon>Melopsittacus</taxon>
    </lineage>
</organism>
<proteinExistence type="inferred from homology"/>
<dbReference type="GO" id="GO:0042058">
    <property type="term" value="P:regulation of epidermal growth factor receptor signaling pathway"/>
    <property type="evidence" value="ECO:0007669"/>
    <property type="project" value="TreeGrafter"/>
</dbReference>
<evidence type="ECO:0000256" key="10">
    <source>
        <dbReference type="ARBA" id="ARBA00023136"/>
    </source>
</evidence>
<dbReference type="Gene3D" id="2.100.10.50">
    <property type="match status" value="1"/>
</dbReference>
<reference evidence="13" key="2">
    <citation type="submission" date="2025-08" db="UniProtKB">
        <authorList>
            <consortium name="Ensembl"/>
        </authorList>
    </citation>
    <scope>IDENTIFICATION</scope>
</reference>
<evidence type="ECO:0000256" key="3">
    <source>
        <dbReference type="ARBA" id="ARBA00010432"/>
    </source>
</evidence>
<dbReference type="InterPro" id="IPR023341">
    <property type="entry name" value="MABP"/>
</dbReference>
<evidence type="ECO:0000256" key="2">
    <source>
        <dbReference type="ARBA" id="ARBA00004633"/>
    </source>
</evidence>
<dbReference type="GO" id="GO:0032801">
    <property type="term" value="P:receptor catabolic process"/>
    <property type="evidence" value="ECO:0007669"/>
    <property type="project" value="TreeGrafter"/>
</dbReference>
<dbReference type="Pfam" id="PF10240">
    <property type="entry name" value="DUF2464"/>
    <property type="match status" value="1"/>
</dbReference>
<reference evidence="13" key="1">
    <citation type="submission" date="2020-03" db="EMBL/GenBank/DDBJ databases">
        <title>Melopsittacus undulatus (budgerigar) genome, bMelUnd1, maternal haplotype with Z.</title>
        <authorList>
            <person name="Gedman G."/>
            <person name="Mountcastle J."/>
            <person name="Haase B."/>
            <person name="Formenti G."/>
            <person name="Wright T."/>
            <person name="Apodaca J."/>
            <person name="Pelan S."/>
            <person name="Chow W."/>
            <person name="Rhie A."/>
            <person name="Howe K."/>
            <person name="Fedrigo O."/>
            <person name="Jarvis E.D."/>
        </authorList>
    </citation>
    <scope>NUCLEOTIDE SEQUENCE [LARGE SCALE GENOMIC DNA]</scope>
</reference>
<evidence type="ECO:0000256" key="4">
    <source>
        <dbReference type="ARBA" id="ARBA00017653"/>
    </source>
</evidence>
<keyword evidence="10" id="KW-0472">Membrane</keyword>
<keyword evidence="9" id="KW-0729">SH3-binding</keyword>
<evidence type="ECO:0000313" key="14">
    <source>
        <dbReference type="Proteomes" id="UP000694405"/>
    </source>
</evidence>
<dbReference type="GO" id="GO:0005829">
    <property type="term" value="C:cytosol"/>
    <property type="evidence" value="ECO:0007669"/>
    <property type="project" value="TreeGrafter"/>
</dbReference>
<evidence type="ECO:0000256" key="9">
    <source>
        <dbReference type="ARBA" id="ARBA00023036"/>
    </source>
</evidence>
<dbReference type="GO" id="GO:0015031">
    <property type="term" value="P:protein transport"/>
    <property type="evidence" value="ECO:0007669"/>
    <property type="project" value="UniProtKB-KW"/>
</dbReference>
<name>A0A8C6IL50_MELUD</name>
<keyword evidence="14" id="KW-1185">Reference proteome</keyword>
<evidence type="ECO:0000256" key="11">
    <source>
        <dbReference type="ARBA" id="ARBA00033002"/>
    </source>
</evidence>
<protein>
    <recommendedName>
        <fullName evidence="4">Multivesicular body subunit 12A</fullName>
    </recommendedName>
    <alternativeName>
        <fullName evidence="12">ESCRT-I complex subunit MVB12A</fullName>
    </alternativeName>
    <alternativeName>
        <fullName evidence="11">Protein FAM125A</fullName>
    </alternativeName>
</protein>
<dbReference type="InterPro" id="IPR040335">
    <property type="entry name" value="MVB12A"/>
</dbReference>
<dbReference type="PANTHER" id="PTHR31612:SF2">
    <property type="entry name" value="MULTIVESICULAR BODY SUBUNIT 12A"/>
    <property type="match status" value="1"/>
</dbReference>
<gene>
    <name evidence="13" type="primary">LOC115947028</name>
</gene>
<sequence length="247" mass="26040">AAMAADEAPLTGVAWAAAPDAAPAGWTVIGVTVEGTAANLGKGFGLKSGGYLCAPPGPVVTDVLVLSDRSPQPAGYTRAPEFPEPRPGGSRKKRLYVKLQPVSAADTAVVDIKLSSKSKTLPYYTRAGEMGNFAIWCKKGPVLKPVPKPRSISTGLKQLSLQSPDYGIKRAASQHEALYDTSNIYGLSAMDGVPFTLHPKFDTRFSSGSNALLTDLNVKSLAEIEAEYNYAFVVEKTAAARLPPSVC</sequence>
<evidence type="ECO:0000256" key="1">
    <source>
        <dbReference type="ARBA" id="ARBA00004496"/>
    </source>
</evidence>
<evidence type="ECO:0000313" key="13">
    <source>
        <dbReference type="Ensembl" id="ENSMUNP00000000282.2"/>
    </source>
</evidence>
<dbReference type="InterPro" id="IPR023340">
    <property type="entry name" value="UMA"/>
</dbReference>
<evidence type="ECO:0000256" key="7">
    <source>
        <dbReference type="ARBA" id="ARBA00022753"/>
    </source>
</evidence>
<keyword evidence="8" id="KW-0653">Protein transport</keyword>
<accession>A0A8V5GSP7</accession>
<reference evidence="13" key="3">
    <citation type="submission" date="2025-09" db="UniProtKB">
        <authorList>
            <consortium name="Ensembl"/>
        </authorList>
    </citation>
    <scope>IDENTIFICATION</scope>
</reference>
<dbReference type="PROSITE" id="PS51497">
    <property type="entry name" value="UMA"/>
    <property type="match status" value="1"/>
</dbReference>
<evidence type="ECO:0000256" key="8">
    <source>
        <dbReference type="ARBA" id="ARBA00022927"/>
    </source>
</evidence>
<dbReference type="GO" id="GO:0031902">
    <property type="term" value="C:late endosome membrane"/>
    <property type="evidence" value="ECO:0007669"/>
    <property type="project" value="UniProtKB-SubCell"/>
</dbReference>
<dbReference type="GO" id="GO:0046755">
    <property type="term" value="P:viral budding"/>
    <property type="evidence" value="ECO:0007669"/>
    <property type="project" value="TreeGrafter"/>
</dbReference>
<comment type="similarity">
    <text evidence="3">Belongs to the MVB12 family.</text>
</comment>
<dbReference type="PROSITE" id="PS51498">
    <property type="entry name" value="MABP"/>
    <property type="match status" value="1"/>
</dbReference>
<dbReference type="AlphaFoldDB" id="A0A8C6IL50"/>
<keyword evidence="6" id="KW-0963">Cytoplasm</keyword>
<dbReference type="InterPro" id="IPR018798">
    <property type="entry name" value="MVB12A/B"/>
</dbReference>
<keyword evidence="5" id="KW-0813">Transport</keyword>
<dbReference type="GO" id="GO:0032510">
    <property type="term" value="P:endosome to lysosome transport via multivesicular body sorting pathway"/>
    <property type="evidence" value="ECO:0007669"/>
    <property type="project" value="TreeGrafter"/>
</dbReference>
<accession>A0A8C6IL50</accession>